<evidence type="ECO:0000256" key="2">
    <source>
        <dbReference type="ARBA" id="ARBA00023027"/>
    </source>
</evidence>
<keyword evidence="5" id="KW-1185">Reference proteome</keyword>
<dbReference type="SUPFAM" id="SSF52283">
    <property type="entry name" value="Formate/glycerate dehydrogenase catalytic domain-like"/>
    <property type="match status" value="1"/>
</dbReference>
<dbReference type="Proteomes" id="UP001552594">
    <property type="component" value="Unassembled WGS sequence"/>
</dbReference>
<accession>A0ABV3JTE5</accession>
<dbReference type="PROSITE" id="PS00670">
    <property type="entry name" value="D_2_HYDROXYACID_DH_2"/>
    <property type="match status" value="1"/>
</dbReference>
<dbReference type="InterPro" id="IPR036291">
    <property type="entry name" value="NAD(P)-bd_dom_sf"/>
</dbReference>
<dbReference type="InterPro" id="IPR050223">
    <property type="entry name" value="D-isomer_2-hydroxyacid_DH"/>
</dbReference>
<dbReference type="SUPFAM" id="SSF51735">
    <property type="entry name" value="NAD(P)-binding Rossmann-fold domains"/>
    <property type="match status" value="1"/>
</dbReference>
<organism evidence="4 5">
    <name type="scientific">Streptomyces orinoci</name>
    <name type="common">Streptoverticillium orinoci</name>
    <dbReference type="NCBI Taxonomy" id="67339"/>
    <lineage>
        <taxon>Bacteria</taxon>
        <taxon>Bacillati</taxon>
        <taxon>Actinomycetota</taxon>
        <taxon>Actinomycetes</taxon>
        <taxon>Kitasatosporales</taxon>
        <taxon>Streptomycetaceae</taxon>
        <taxon>Streptomyces</taxon>
    </lineage>
</organism>
<sequence>MRVLVDMAQEVAAVVLPPELRARLEELTTLTTSLTDAELLLSGWGHTLVLDRPTLAGAPALRAVVHTGGSVKGLVTNATWERGLLVSTAAGINAGPVADYTVAVILLAAKKALSAALGGWPEFAARQGTDGTVIGVVGASRVGRKVIARLLAAESGYRLLLYDPYVPAAEAEQLGVHLLDLDSLCRQCRVLTLHAPELPATRGLLSARRLALLPDGATVINTARGSLIDTEALARECASGRLDAFLDVTDPEPLPPGHPLLGLPNVLLTPHIAGAQGSEARRLGLFAVREVERLARGERLRGLVQWKEMHRMA</sequence>
<name>A0ABV3JTE5_STRON</name>
<feature type="domain" description="D-isomer specific 2-hydroxyacid dehydrogenase NAD-binding" evidence="3">
    <location>
        <begin position="119"/>
        <end position="273"/>
    </location>
</feature>
<evidence type="ECO:0000313" key="4">
    <source>
        <dbReference type="EMBL" id="MEV5506161.1"/>
    </source>
</evidence>
<evidence type="ECO:0000259" key="3">
    <source>
        <dbReference type="Pfam" id="PF02826"/>
    </source>
</evidence>
<evidence type="ECO:0000313" key="5">
    <source>
        <dbReference type="Proteomes" id="UP001552594"/>
    </source>
</evidence>
<dbReference type="InterPro" id="IPR029753">
    <property type="entry name" value="D-isomer_DH_CS"/>
</dbReference>
<gene>
    <name evidence="4" type="ORF">AB0L16_06745</name>
</gene>
<evidence type="ECO:0000256" key="1">
    <source>
        <dbReference type="ARBA" id="ARBA00023002"/>
    </source>
</evidence>
<reference evidence="4 5" key="1">
    <citation type="submission" date="2024-06" db="EMBL/GenBank/DDBJ databases">
        <title>The Natural Products Discovery Center: Release of the First 8490 Sequenced Strains for Exploring Actinobacteria Biosynthetic Diversity.</title>
        <authorList>
            <person name="Kalkreuter E."/>
            <person name="Kautsar S.A."/>
            <person name="Yang D."/>
            <person name="Bader C.D."/>
            <person name="Teijaro C.N."/>
            <person name="Fluegel L."/>
            <person name="Davis C.M."/>
            <person name="Simpson J.R."/>
            <person name="Lauterbach L."/>
            <person name="Steele A.D."/>
            <person name="Gui C."/>
            <person name="Meng S."/>
            <person name="Li G."/>
            <person name="Viehrig K."/>
            <person name="Ye F."/>
            <person name="Su P."/>
            <person name="Kiefer A.F."/>
            <person name="Nichols A."/>
            <person name="Cepeda A.J."/>
            <person name="Yan W."/>
            <person name="Fan B."/>
            <person name="Jiang Y."/>
            <person name="Adhikari A."/>
            <person name="Zheng C.-J."/>
            <person name="Schuster L."/>
            <person name="Cowan T.M."/>
            <person name="Smanski M.J."/>
            <person name="Chevrette M.G."/>
            <person name="De Carvalho L.P.S."/>
            <person name="Shen B."/>
        </authorList>
    </citation>
    <scope>NUCLEOTIDE SEQUENCE [LARGE SCALE GENOMIC DNA]</scope>
    <source>
        <strain evidence="4 5">NPDC052347</strain>
    </source>
</reference>
<dbReference type="PANTHER" id="PTHR10996">
    <property type="entry name" value="2-HYDROXYACID DEHYDROGENASE-RELATED"/>
    <property type="match status" value="1"/>
</dbReference>
<proteinExistence type="predicted"/>
<dbReference type="Gene3D" id="3.40.50.720">
    <property type="entry name" value="NAD(P)-binding Rossmann-like Domain"/>
    <property type="match status" value="2"/>
</dbReference>
<dbReference type="PANTHER" id="PTHR10996:SF178">
    <property type="entry name" value="2-HYDROXYACID DEHYDROGENASE YGL185C-RELATED"/>
    <property type="match status" value="1"/>
</dbReference>
<keyword evidence="2" id="KW-0520">NAD</keyword>
<dbReference type="Pfam" id="PF02826">
    <property type="entry name" value="2-Hacid_dh_C"/>
    <property type="match status" value="1"/>
</dbReference>
<dbReference type="EMBL" id="JBFAUK010000004">
    <property type="protein sequence ID" value="MEV5506161.1"/>
    <property type="molecule type" value="Genomic_DNA"/>
</dbReference>
<keyword evidence="1" id="KW-0560">Oxidoreductase</keyword>
<dbReference type="RefSeq" id="WP_241561388.1">
    <property type="nucleotide sequence ID" value="NZ_JBFAUK010000004.1"/>
</dbReference>
<protein>
    <submittedName>
        <fullName evidence="4">Hydroxyacid dehydrogenase</fullName>
    </submittedName>
</protein>
<dbReference type="CDD" id="cd12167">
    <property type="entry name" value="2-Hacid_dh_8"/>
    <property type="match status" value="1"/>
</dbReference>
<dbReference type="InterPro" id="IPR006140">
    <property type="entry name" value="D-isomer_DH_NAD-bd"/>
</dbReference>
<comment type="caution">
    <text evidence="4">The sequence shown here is derived from an EMBL/GenBank/DDBJ whole genome shotgun (WGS) entry which is preliminary data.</text>
</comment>